<keyword evidence="2" id="KW-1185">Reference proteome</keyword>
<dbReference type="Proteomes" id="UP001606305">
    <property type="component" value="Unassembled WGS sequence"/>
</dbReference>
<evidence type="ECO:0000313" key="2">
    <source>
        <dbReference type="Proteomes" id="UP001606305"/>
    </source>
</evidence>
<proteinExistence type="predicted"/>
<dbReference type="RefSeq" id="WP_394488738.1">
    <property type="nucleotide sequence ID" value="NZ_JBIGIA010000009.1"/>
</dbReference>
<name>A0ABW7G7H7_9BURK</name>
<accession>A0ABW7G7H7</accession>
<comment type="caution">
    <text evidence="1">The sequence shown here is derived from an EMBL/GenBank/DDBJ whole genome shotgun (WGS) entry which is preliminary data.</text>
</comment>
<reference evidence="1 2" key="1">
    <citation type="submission" date="2024-09" db="EMBL/GenBank/DDBJ databases">
        <title>Novel species of the genus Pelomonas and Roseateles isolated from streams.</title>
        <authorList>
            <person name="Lu H."/>
        </authorList>
    </citation>
    <scope>NUCLEOTIDE SEQUENCE [LARGE SCALE GENOMIC DNA]</scope>
    <source>
        <strain evidence="1 2">BYS96W</strain>
    </source>
</reference>
<evidence type="ECO:0000313" key="1">
    <source>
        <dbReference type="EMBL" id="MFG6457883.1"/>
    </source>
</evidence>
<gene>
    <name evidence="1" type="ORF">ACG00X_13655</name>
</gene>
<evidence type="ECO:0008006" key="3">
    <source>
        <dbReference type="Google" id="ProtNLM"/>
    </source>
</evidence>
<protein>
    <recommendedName>
        <fullName evidence="3">DUF982 domain-containing protein</fullName>
    </recommendedName>
</protein>
<organism evidence="1 2">
    <name type="scientific">Pelomonas nitida</name>
    <dbReference type="NCBI Taxonomy" id="3299027"/>
    <lineage>
        <taxon>Bacteria</taxon>
        <taxon>Pseudomonadati</taxon>
        <taxon>Pseudomonadota</taxon>
        <taxon>Betaproteobacteria</taxon>
        <taxon>Burkholderiales</taxon>
        <taxon>Sphaerotilaceae</taxon>
        <taxon>Roseateles</taxon>
    </lineage>
</organism>
<dbReference type="EMBL" id="JBIGIA010000009">
    <property type="protein sequence ID" value="MFG6457883.1"/>
    <property type="molecule type" value="Genomic_DNA"/>
</dbReference>
<sequence>MAKVSWADMNQYQRADARMLVDGYRVTQHHSETPEQWFERAKAECLAALDVRRAQVECMTFDQMFPPRPAGLHPATPTP</sequence>